<name>A0ABW4VHA9_9MICO</name>
<dbReference type="EC" id="2.7.7.101" evidence="12"/>
<dbReference type="PROSITE" id="PS50880">
    <property type="entry name" value="TOPRIM"/>
    <property type="match status" value="1"/>
</dbReference>
<dbReference type="SMART" id="SM00493">
    <property type="entry name" value="TOPRIM"/>
    <property type="match status" value="1"/>
</dbReference>
<dbReference type="Gene3D" id="3.90.580.10">
    <property type="entry name" value="Zinc finger, CHC2-type domain"/>
    <property type="match status" value="1"/>
</dbReference>
<keyword evidence="7 12" id="KW-0863">Zinc-finger</keyword>
<dbReference type="Gene3D" id="3.40.1360.10">
    <property type="match status" value="1"/>
</dbReference>
<gene>
    <name evidence="12 16" type="primary">dnaG</name>
    <name evidence="16" type="ORF">ACFSL2_24835</name>
</gene>
<evidence type="ECO:0000256" key="12">
    <source>
        <dbReference type="HAMAP-Rule" id="MF_00974"/>
    </source>
</evidence>
<organism evidence="16 17">
    <name type="scientific">Promicromonospora aerolata</name>
    <dbReference type="NCBI Taxonomy" id="195749"/>
    <lineage>
        <taxon>Bacteria</taxon>
        <taxon>Bacillati</taxon>
        <taxon>Actinomycetota</taxon>
        <taxon>Actinomycetes</taxon>
        <taxon>Micrococcales</taxon>
        <taxon>Promicromonosporaceae</taxon>
        <taxon>Promicromonospora</taxon>
    </lineage>
</organism>
<dbReference type="Gene3D" id="3.90.980.10">
    <property type="entry name" value="DNA primase, catalytic core, N-terminal domain"/>
    <property type="match status" value="1"/>
</dbReference>
<evidence type="ECO:0000313" key="16">
    <source>
        <dbReference type="EMBL" id="MFD2028735.1"/>
    </source>
</evidence>
<dbReference type="InterPro" id="IPR034151">
    <property type="entry name" value="TOPRIM_DnaG_bac"/>
</dbReference>
<keyword evidence="1 12" id="KW-0240">DNA-directed RNA polymerase</keyword>
<dbReference type="Pfam" id="PF08278">
    <property type="entry name" value="DnaG_DnaB_bind"/>
    <property type="match status" value="1"/>
</dbReference>
<comment type="similarity">
    <text evidence="12 13">Belongs to the DnaG primase family.</text>
</comment>
<comment type="catalytic activity">
    <reaction evidence="12">
        <text>ssDNA + n NTP = ssDNA/pppN(pN)n-1 hybrid + (n-1) diphosphate.</text>
        <dbReference type="EC" id="2.7.7.101"/>
    </reaction>
</comment>
<evidence type="ECO:0000256" key="2">
    <source>
        <dbReference type="ARBA" id="ARBA00022515"/>
    </source>
</evidence>
<keyword evidence="11 12" id="KW-0804">Transcription</keyword>
<dbReference type="NCBIfam" id="TIGR01391">
    <property type="entry name" value="dnaG"/>
    <property type="match status" value="1"/>
</dbReference>
<dbReference type="Pfam" id="PF10410">
    <property type="entry name" value="DnaB_bind"/>
    <property type="match status" value="1"/>
</dbReference>
<evidence type="ECO:0000256" key="5">
    <source>
        <dbReference type="ARBA" id="ARBA00022705"/>
    </source>
</evidence>
<keyword evidence="9" id="KW-0460">Magnesium</keyword>
<keyword evidence="8 12" id="KW-0862">Zinc</keyword>
<protein>
    <recommendedName>
        <fullName evidence="12 13">DNA primase</fullName>
        <ecNumber evidence="12">2.7.7.101</ecNumber>
    </recommendedName>
</protein>
<comment type="function">
    <text evidence="12 13">RNA polymerase that catalyzes the synthesis of short RNA molecules used as primers for DNA polymerase during DNA replication.</text>
</comment>
<dbReference type="InterPro" id="IPR050219">
    <property type="entry name" value="DnaG_primase"/>
</dbReference>
<evidence type="ECO:0000259" key="15">
    <source>
        <dbReference type="PROSITE" id="PS50880"/>
    </source>
</evidence>
<dbReference type="Pfam" id="PF13662">
    <property type="entry name" value="Toprim_4"/>
    <property type="match status" value="1"/>
</dbReference>
<dbReference type="InterPro" id="IPR006171">
    <property type="entry name" value="TOPRIM_dom"/>
</dbReference>
<dbReference type="InterPro" id="IPR013173">
    <property type="entry name" value="DNA_primase_DnaG_DnaB-bd_dom"/>
</dbReference>
<dbReference type="HAMAP" id="MF_00974">
    <property type="entry name" value="DNA_primase_DnaG"/>
    <property type="match status" value="1"/>
</dbReference>
<evidence type="ECO:0000256" key="4">
    <source>
        <dbReference type="ARBA" id="ARBA00022695"/>
    </source>
</evidence>
<evidence type="ECO:0000256" key="7">
    <source>
        <dbReference type="ARBA" id="ARBA00022771"/>
    </source>
</evidence>
<evidence type="ECO:0000256" key="10">
    <source>
        <dbReference type="ARBA" id="ARBA00023125"/>
    </source>
</evidence>
<dbReference type="PANTHER" id="PTHR30313:SF2">
    <property type="entry name" value="DNA PRIMASE"/>
    <property type="match status" value="1"/>
</dbReference>
<dbReference type="Pfam" id="PF08275">
    <property type="entry name" value="DNAG_N"/>
    <property type="match status" value="1"/>
</dbReference>
<keyword evidence="5 12" id="KW-0235">DNA replication</keyword>
<feature type="region of interest" description="Disordered" evidence="14">
    <location>
        <begin position="449"/>
        <end position="495"/>
    </location>
</feature>
<keyword evidence="4 12" id="KW-0548">Nucleotidyltransferase</keyword>
<evidence type="ECO:0000256" key="1">
    <source>
        <dbReference type="ARBA" id="ARBA00022478"/>
    </source>
</evidence>
<comment type="caution">
    <text evidence="16">The sequence shown here is derived from an EMBL/GenBank/DDBJ whole genome shotgun (WGS) entry which is preliminary data.</text>
</comment>
<evidence type="ECO:0000256" key="3">
    <source>
        <dbReference type="ARBA" id="ARBA00022679"/>
    </source>
</evidence>
<dbReference type="RefSeq" id="WP_377200399.1">
    <property type="nucleotide sequence ID" value="NZ_JBHUHF010000001.1"/>
</dbReference>
<comment type="subunit">
    <text evidence="12">Monomer. Interacts with DnaB.</text>
</comment>
<dbReference type="InterPro" id="IPR002694">
    <property type="entry name" value="Znf_CHC2"/>
</dbReference>
<keyword evidence="6 12" id="KW-0479">Metal-binding</keyword>
<evidence type="ECO:0000256" key="11">
    <source>
        <dbReference type="ARBA" id="ARBA00023163"/>
    </source>
</evidence>
<dbReference type="InterPro" id="IPR006295">
    <property type="entry name" value="DNA_primase_DnaG"/>
</dbReference>
<feature type="domain" description="Toprim" evidence="15">
    <location>
        <begin position="262"/>
        <end position="359"/>
    </location>
</feature>
<comment type="cofactor">
    <cofactor evidence="12 13">
        <name>Zn(2+)</name>
        <dbReference type="ChEBI" id="CHEBI:29105"/>
    </cofactor>
    <text evidence="12 13">Binds 1 zinc ion per monomer.</text>
</comment>
<dbReference type="SMART" id="SM00400">
    <property type="entry name" value="ZnF_CHCC"/>
    <property type="match status" value="1"/>
</dbReference>
<dbReference type="PIRSF" id="PIRSF002811">
    <property type="entry name" value="DnaG"/>
    <property type="match status" value="1"/>
</dbReference>
<dbReference type="SUPFAM" id="SSF57783">
    <property type="entry name" value="Zinc beta-ribbon"/>
    <property type="match status" value="1"/>
</dbReference>
<evidence type="ECO:0000313" key="17">
    <source>
        <dbReference type="Proteomes" id="UP001597338"/>
    </source>
</evidence>
<dbReference type="Pfam" id="PF01807">
    <property type="entry name" value="Zn_ribbon_DnaG"/>
    <property type="match status" value="1"/>
</dbReference>
<keyword evidence="2 12" id="KW-0639">Primosome</keyword>
<evidence type="ECO:0000256" key="8">
    <source>
        <dbReference type="ARBA" id="ARBA00022833"/>
    </source>
</evidence>
<keyword evidence="10 12" id="KW-0238">DNA-binding</keyword>
<proteinExistence type="inferred from homology"/>
<evidence type="ECO:0000256" key="14">
    <source>
        <dbReference type="SAM" id="MobiDB-lite"/>
    </source>
</evidence>
<evidence type="ECO:0000256" key="13">
    <source>
        <dbReference type="PIRNR" id="PIRNR002811"/>
    </source>
</evidence>
<evidence type="ECO:0000256" key="6">
    <source>
        <dbReference type="ARBA" id="ARBA00022723"/>
    </source>
</evidence>
<dbReference type="CDD" id="cd03364">
    <property type="entry name" value="TOPRIM_DnaG_primases"/>
    <property type="match status" value="1"/>
</dbReference>
<keyword evidence="17" id="KW-1185">Reference proteome</keyword>
<dbReference type="InterPro" id="IPR037068">
    <property type="entry name" value="DNA_primase_core_N_sf"/>
</dbReference>
<sequence>MAGLIRREDVDQVRERARIDEIVSAHVTLKPAGVGALVGLCPFHDERSPSFNVRPSVGRYHCFGCGEGGDVIEFIMKMDGLSFTEAIEYLAGKTGVQLRYEEGGSARPREEPGKRQRLLEANRVAAEFYAEQLMGPGAAAARAFLAERSFDRSDAERFGVGFAPKGWDALQRHLQGRGFTQAELVASGLMSQGQRGIYDRFRGRVMWPIRDVTGAVIGFGARRLFEDDQGPKYLNTPETSLYKKSHVLYGIDLAKREIAKGKRVVVVEGYTDVMAAHLSGVTTAVATCGTAFGADHAKVVRRLLGDTTAGGGLQLKSGASLGGEIIFTFDGDAAGQKAAVRAYGEDQRFFAQTFVAVEPSGMDPCDLRMVGGPEAVRALVDGRVPLFQFVVRSKLDEFDLNTAEGRVNALREAAPIIAGIRDTALRPEYARLLAGWIGTDERTVAREISRAASTPSLREPPPTTAGGDGGGPAGSDERPTTGGVPQLPAPDPRDPVARDERLALVAVLQYPQHVPSSFDVLGEDAFVVPAWRVVHSAIRAAGGAAAGREMSAAQWVAAVLEQAPETVAGVVTQLSVASLPEDRESAIAAFVAGVVRRVADLGLTRRVADARSRLQRLDPADTEAYQAAFAELLTIEAERRTLREGSSA</sequence>
<evidence type="ECO:0000256" key="9">
    <source>
        <dbReference type="ARBA" id="ARBA00022842"/>
    </source>
</evidence>
<accession>A0ABW4VHA9</accession>
<keyword evidence="3 12" id="KW-0808">Transferase</keyword>
<dbReference type="InterPro" id="IPR019475">
    <property type="entry name" value="DNA_primase_DnaB-bd"/>
</dbReference>
<feature type="zinc finger region" description="CHC2-type" evidence="12">
    <location>
        <begin position="41"/>
        <end position="65"/>
    </location>
</feature>
<dbReference type="InterPro" id="IPR013264">
    <property type="entry name" value="DNAG_N"/>
</dbReference>
<dbReference type="InterPro" id="IPR030846">
    <property type="entry name" value="DnaG_bac"/>
</dbReference>
<dbReference type="SMART" id="SM00766">
    <property type="entry name" value="DnaG_DnaB_bind"/>
    <property type="match status" value="1"/>
</dbReference>
<dbReference type="PANTHER" id="PTHR30313">
    <property type="entry name" value="DNA PRIMASE"/>
    <property type="match status" value="1"/>
</dbReference>
<dbReference type="Proteomes" id="UP001597338">
    <property type="component" value="Unassembled WGS sequence"/>
</dbReference>
<dbReference type="InterPro" id="IPR036977">
    <property type="entry name" value="DNA_primase_Znf_CHC2"/>
</dbReference>
<dbReference type="SUPFAM" id="SSF56731">
    <property type="entry name" value="DNA primase core"/>
    <property type="match status" value="1"/>
</dbReference>
<dbReference type="EMBL" id="JBHUHF010000001">
    <property type="protein sequence ID" value="MFD2028735.1"/>
    <property type="molecule type" value="Genomic_DNA"/>
</dbReference>
<comment type="domain">
    <text evidence="12">Contains an N-terminal zinc-binding domain, a central core domain that contains the primase activity, and a C-terminal DnaB-binding domain.</text>
</comment>
<reference evidence="17" key="1">
    <citation type="journal article" date="2019" name="Int. J. Syst. Evol. Microbiol.">
        <title>The Global Catalogue of Microorganisms (GCM) 10K type strain sequencing project: providing services to taxonomists for standard genome sequencing and annotation.</title>
        <authorList>
            <consortium name="The Broad Institute Genomics Platform"/>
            <consortium name="The Broad Institute Genome Sequencing Center for Infectious Disease"/>
            <person name="Wu L."/>
            <person name="Ma J."/>
        </authorList>
    </citation>
    <scope>NUCLEOTIDE SEQUENCE [LARGE SCALE GENOMIC DNA]</scope>
    <source>
        <strain evidence="17">CCM 7043</strain>
    </source>
</reference>